<dbReference type="InterPro" id="IPR013830">
    <property type="entry name" value="SGNH_hydro"/>
</dbReference>
<dbReference type="PANTHER" id="PTHR30383:SF27">
    <property type="entry name" value="SPORE GERMINATION LIPASE LIPC"/>
    <property type="match status" value="1"/>
</dbReference>
<dbReference type="RefSeq" id="WP_057768623.1">
    <property type="nucleotide sequence ID" value="NZ_JQAT01000001.1"/>
</dbReference>
<dbReference type="EMBL" id="JQAZ01000001">
    <property type="protein sequence ID" value="KRN34019.1"/>
    <property type="molecule type" value="Genomic_DNA"/>
</dbReference>
<evidence type="ECO:0000313" key="2">
    <source>
        <dbReference type="EMBL" id="KRN29452.1"/>
    </source>
</evidence>
<dbReference type="STRING" id="81857.IV38_GL000336"/>
<protein>
    <submittedName>
        <fullName evidence="2">Lysophospholipase L1 related esterase</fullName>
    </submittedName>
</protein>
<sequence>MIAGIYALWNQFTPQPQTFSSSASTSRSLDVVGLGDGLTSGVGDTTGAGGYLTLLKNDLTTKDTHLKVHVTNKAEPAATLAQTQKHLKKQSVQTAVQHADVLTVSVGTHEWQTADGQKQKGAAKTKQQYTADLKAYLRALRKLNRTAPIYVLGIYSTATTEPASLVQWNANTKTIANQVSRTEFVPLNAALQKGETTAASSSNSTSADKNQYIFNEDHFHPSSKGYDRITAILYKSVVKHGNLPKKGGSLRMIGIGDSLTHGVGDTTKQGGGYVRRLQSTLKKKKNITVKTNNFGVNGNMSTQILSRVKNDATLRNRLQRADLITVTAGGNDMLGVLQKDFFKLDQAKLKQGGETYQQNLAQLLKTIRQVNPDAPIFVLSLYNPFYVYFPKMTSIQTTIKAWNKVIQQEVKATDHAYYVNIDAVLTKGKQTKAKATHTNRYLNEGTKMPNNTGYQVIEHQLLDTMNQHRSWWLTKEEE</sequence>
<gene>
    <name evidence="2" type="ORF">IV38_GL000336</name>
    <name evidence="3" type="ORF">IV40_GL000332</name>
</gene>
<dbReference type="AlphaFoldDB" id="A0A0R2FW02"/>
<dbReference type="SUPFAM" id="SSF52266">
    <property type="entry name" value="SGNH hydrolase"/>
    <property type="match status" value="2"/>
</dbReference>
<dbReference type="EMBL" id="JQAT01000001">
    <property type="protein sequence ID" value="KRN29452.1"/>
    <property type="molecule type" value="Genomic_DNA"/>
</dbReference>
<proteinExistence type="predicted"/>
<dbReference type="InterPro" id="IPR051532">
    <property type="entry name" value="Ester_Hydrolysis_Enzymes"/>
</dbReference>
<keyword evidence="4" id="KW-1185">Reference proteome</keyword>
<evidence type="ECO:0000313" key="3">
    <source>
        <dbReference type="EMBL" id="KRN34019.1"/>
    </source>
</evidence>
<dbReference type="InterPro" id="IPR036514">
    <property type="entry name" value="SGNH_hydro_sf"/>
</dbReference>
<comment type="caution">
    <text evidence="2">The sequence shown here is derived from an EMBL/GenBank/DDBJ whole genome shotgun (WGS) entry which is preliminary data.</text>
</comment>
<dbReference type="Pfam" id="PF13472">
    <property type="entry name" value="Lipase_GDSL_2"/>
    <property type="match status" value="2"/>
</dbReference>
<dbReference type="PATRIC" id="fig|81857.3.peg.341"/>
<accession>A0A0R2FW02</accession>
<dbReference type="GO" id="GO:0004622">
    <property type="term" value="F:phosphatidylcholine lysophospholipase activity"/>
    <property type="evidence" value="ECO:0007669"/>
    <property type="project" value="TreeGrafter"/>
</dbReference>
<evidence type="ECO:0000259" key="1">
    <source>
        <dbReference type="Pfam" id="PF13472"/>
    </source>
</evidence>
<feature type="domain" description="SGNH hydrolase-type esterase" evidence="1">
    <location>
        <begin position="255"/>
        <end position="436"/>
    </location>
</feature>
<reference evidence="4 5" key="1">
    <citation type="journal article" date="2015" name="Genome Announc.">
        <title>Expanding the biotechnology potential of lactobacilli through comparative genomics of 213 strains and associated genera.</title>
        <authorList>
            <person name="Sun Z."/>
            <person name="Harris H.M."/>
            <person name="McCann A."/>
            <person name="Guo C."/>
            <person name="Argimon S."/>
            <person name="Zhang W."/>
            <person name="Yang X."/>
            <person name="Jeffery I.B."/>
            <person name="Cooney J.C."/>
            <person name="Kagawa T.F."/>
            <person name="Liu W."/>
            <person name="Song Y."/>
            <person name="Salvetti E."/>
            <person name="Wrobel A."/>
            <person name="Rasinkangas P."/>
            <person name="Parkhill J."/>
            <person name="Rea M.C."/>
            <person name="O'Sullivan O."/>
            <person name="Ritari J."/>
            <person name="Douillard F.P."/>
            <person name="Paul Ross R."/>
            <person name="Yang R."/>
            <person name="Briner A.E."/>
            <person name="Felis G.E."/>
            <person name="de Vos W.M."/>
            <person name="Barrangou R."/>
            <person name="Klaenhammer T.R."/>
            <person name="Caufield P.W."/>
            <person name="Cui Y."/>
            <person name="Zhang H."/>
            <person name="O'Toole P.W."/>
        </authorList>
    </citation>
    <scope>NUCLEOTIDE SEQUENCE [LARGE SCALE GENOMIC DNA]</scope>
    <source>
        <strain evidence="2 5">ATCC BAA-66</strain>
        <strain evidence="3 4">DSM 13344</strain>
    </source>
</reference>
<dbReference type="Proteomes" id="UP000051645">
    <property type="component" value="Unassembled WGS sequence"/>
</dbReference>
<dbReference type="Proteomes" id="UP000051751">
    <property type="component" value="Unassembled WGS sequence"/>
</dbReference>
<organism evidence="2 5">
    <name type="scientific">Lactobacillus selangorensis</name>
    <dbReference type="NCBI Taxonomy" id="81857"/>
    <lineage>
        <taxon>Bacteria</taxon>
        <taxon>Bacillati</taxon>
        <taxon>Bacillota</taxon>
        <taxon>Bacilli</taxon>
        <taxon>Lactobacillales</taxon>
        <taxon>Lactobacillaceae</taxon>
        <taxon>Lactobacillus</taxon>
    </lineage>
</organism>
<name>A0A0R2FW02_9LACO</name>
<evidence type="ECO:0000313" key="4">
    <source>
        <dbReference type="Proteomes" id="UP000051645"/>
    </source>
</evidence>
<feature type="domain" description="SGNH hydrolase-type esterase" evidence="1">
    <location>
        <begin position="34"/>
        <end position="228"/>
    </location>
</feature>
<dbReference type="PANTHER" id="PTHR30383">
    <property type="entry name" value="THIOESTERASE 1/PROTEASE 1/LYSOPHOSPHOLIPASE L1"/>
    <property type="match status" value="1"/>
</dbReference>
<evidence type="ECO:0000313" key="5">
    <source>
        <dbReference type="Proteomes" id="UP000051751"/>
    </source>
</evidence>
<dbReference type="Gene3D" id="3.40.50.1110">
    <property type="entry name" value="SGNH hydrolase"/>
    <property type="match status" value="2"/>
</dbReference>